<keyword evidence="2" id="KW-1185">Reference proteome</keyword>
<accession>A4S5S8</accession>
<protein>
    <recommendedName>
        <fullName evidence="3">PLAC8 family protein</fullName>
    </recommendedName>
</protein>
<gene>
    <name evidence="1" type="ORF">OSTLU_26870</name>
</gene>
<reference evidence="1 2" key="1">
    <citation type="journal article" date="2007" name="Proc. Natl. Acad. Sci. U.S.A.">
        <title>The tiny eukaryote Ostreococcus provides genomic insights into the paradox of plankton speciation.</title>
        <authorList>
            <person name="Palenik B."/>
            <person name="Grimwood J."/>
            <person name="Aerts A."/>
            <person name="Rouze P."/>
            <person name="Salamov A."/>
            <person name="Putnam N."/>
            <person name="Dupont C."/>
            <person name="Jorgensen R."/>
            <person name="Derelle E."/>
            <person name="Rombauts S."/>
            <person name="Zhou K."/>
            <person name="Otillar R."/>
            <person name="Merchant S.S."/>
            <person name="Podell S."/>
            <person name="Gaasterland T."/>
            <person name="Napoli C."/>
            <person name="Gendler K."/>
            <person name="Manuell A."/>
            <person name="Tai V."/>
            <person name="Vallon O."/>
            <person name="Piganeau G."/>
            <person name="Jancek S."/>
            <person name="Heijde M."/>
            <person name="Jabbari K."/>
            <person name="Bowler C."/>
            <person name="Lohr M."/>
            <person name="Robbens S."/>
            <person name="Werner G."/>
            <person name="Dubchak I."/>
            <person name="Pazour G.J."/>
            <person name="Ren Q."/>
            <person name="Paulsen I."/>
            <person name="Delwiche C."/>
            <person name="Schmutz J."/>
            <person name="Rokhsar D."/>
            <person name="Van de Peer Y."/>
            <person name="Moreau H."/>
            <person name="Grigoriev I.V."/>
        </authorList>
    </citation>
    <scope>NUCLEOTIDE SEQUENCE [LARGE SCALE GENOMIC DNA]</scope>
    <source>
        <strain evidence="1 2">CCE9901</strain>
    </source>
</reference>
<dbReference type="Gramene" id="ABO99117">
    <property type="protein sequence ID" value="ABO99117"/>
    <property type="gene ID" value="OSTLU_26870"/>
</dbReference>
<dbReference type="GeneID" id="5004780"/>
<dbReference type="KEGG" id="olu:OSTLU_26870"/>
<dbReference type="Proteomes" id="UP000001568">
    <property type="component" value="Chromosome 12"/>
</dbReference>
<evidence type="ECO:0000313" key="1">
    <source>
        <dbReference type="EMBL" id="ABO99117.1"/>
    </source>
</evidence>
<dbReference type="EMBL" id="CP000592">
    <property type="protein sequence ID" value="ABO99117.1"/>
    <property type="molecule type" value="Genomic_DNA"/>
</dbReference>
<proteinExistence type="predicted"/>
<name>A4S5S8_OSTLU</name>
<evidence type="ECO:0008006" key="3">
    <source>
        <dbReference type="Google" id="ProtNLM"/>
    </source>
</evidence>
<dbReference type="OrthoDB" id="1045822at2759"/>
<sequence length="130" mass="13653">MNNQLFGCTDDVGDCLYACCCGPCHVGTIAQRTGSGDCFGTCCINYIAYMFCCPLGLVHGGSVFKSALYRVGVTAPLDTIACICCHPCLQCQVSREINDRQAAAAANPQAGAPQPQVIVVQAPPAQVVYK</sequence>
<organism evidence="1 2">
    <name type="scientific">Ostreococcus lucimarinus (strain CCE9901)</name>
    <dbReference type="NCBI Taxonomy" id="436017"/>
    <lineage>
        <taxon>Eukaryota</taxon>
        <taxon>Viridiplantae</taxon>
        <taxon>Chlorophyta</taxon>
        <taxon>Mamiellophyceae</taxon>
        <taxon>Mamiellales</taxon>
        <taxon>Bathycoccaceae</taxon>
        <taxon>Ostreococcus</taxon>
    </lineage>
</organism>
<dbReference type="AlphaFoldDB" id="A4S5S8"/>
<dbReference type="HOGENOM" id="CLU_1941610_0_0_1"/>
<evidence type="ECO:0000313" key="2">
    <source>
        <dbReference type="Proteomes" id="UP000001568"/>
    </source>
</evidence>
<dbReference type="RefSeq" id="XP_001420824.1">
    <property type="nucleotide sequence ID" value="XM_001420787.1"/>
</dbReference>